<dbReference type="KEGG" id="bdi:100835483"/>
<reference evidence="9 10" key="1">
    <citation type="journal article" date="2010" name="Nature">
        <title>Genome sequencing and analysis of the model grass Brachypodium distachyon.</title>
        <authorList>
            <consortium name="International Brachypodium Initiative"/>
        </authorList>
    </citation>
    <scope>NUCLEOTIDE SEQUENCE [LARGE SCALE GENOMIC DNA]</scope>
    <source>
        <strain evidence="9 10">Bd21</strain>
    </source>
</reference>
<feature type="chain" id="PRO_5014094140" description="GDSL esterase/lipase" evidence="8">
    <location>
        <begin position="28"/>
        <end position="397"/>
    </location>
</feature>
<dbReference type="FunCoup" id="I1GXZ9">
    <property type="interactions" value="69"/>
</dbReference>
<dbReference type="InterPro" id="IPR051238">
    <property type="entry name" value="GDSL_esterase/lipase"/>
</dbReference>
<keyword evidence="5" id="KW-0378">Hydrolase</keyword>
<evidence type="ECO:0000256" key="8">
    <source>
        <dbReference type="SAM" id="SignalP"/>
    </source>
</evidence>
<dbReference type="EMBL" id="CM000880">
    <property type="protein sequence ID" value="KQK17981.1"/>
    <property type="molecule type" value="Genomic_DNA"/>
</dbReference>
<dbReference type="Gene3D" id="3.40.50.1110">
    <property type="entry name" value="SGNH hydrolase"/>
    <property type="match status" value="1"/>
</dbReference>
<dbReference type="InterPro" id="IPR036514">
    <property type="entry name" value="SGNH_hydro_sf"/>
</dbReference>
<dbReference type="InterPro" id="IPR001087">
    <property type="entry name" value="GDSL"/>
</dbReference>
<reference evidence="10" key="3">
    <citation type="submission" date="2018-08" db="UniProtKB">
        <authorList>
            <consortium name="EnsemblPlants"/>
        </authorList>
    </citation>
    <scope>IDENTIFICATION</scope>
    <source>
        <strain evidence="10">cv. Bd21</strain>
    </source>
</reference>
<evidence type="ECO:0000313" key="9">
    <source>
        <dbReference type="EMBL" id="KQK17981.1"/>
    </source>
</evidence>
<keyword evidence="3" id="KW-0964">Secreted</keyword>
<dbReference type="PANTHER" id="PTHR45650:SF2">
    <property type="entry name" value="OS06G0560700 PROTEIN"/>
    <property type="match status" value="1"/>
</dbReference>
<dbReference type="GO" id="GO:0005576">
    <property type="term" value="C:extracellular region"/>
    <property type="evidence" value="ECO:0007669"/>
    <property type="project" value="UniProtKB-SubCell"/>
</dbReference>
<dbReference type="Pfam" id="PF00657">
    <property type="entry name" value="Lipase_GDSL"/>
    <property type="match status" value="1"/>
</dbReference>
<evidence type="ECO:0000313" key="11">
    <source>
        <dbReference type="Proteomes" id="UP000008810"/>
    </source>
</evidence>
<dbReference type="InterPro" id="IPR035669">
    <property type="entry name" value="SGNH_plant_lipase-like"/>
</dbReference>
<keyword evidence="11" id="KW-1185">Reference proteome</keyword>
<evidence type="ECO:0000256" key="4">
    <source>
        <dbReference type="ARBA" id="ARBA00022729"/>
    </source>
</evidence>
<dbReference type="PANTHER" id="PTHR45650">
    <property type="entry name" value="GDSL-LIKE LIPASE/ACYLHYDROLASE-RELATED"/>
    <property type="match status" value="1"/>
</dbReference>
<dbReference type="OMA" id="SNACCEV"/>
<evidence type="ECO:0008006" key="12">
    <source>
        <dbReference type="Google" id="ProtNLM"/>
    </source>
</evidence>
<dbReference type="OrthoDB" id="1600564at2759"/>
<dbReference type="RefSeq" id="XP_003560661.1">
    <property type="nucleotide sequence ID" value="XM_003560613.4"/>
</dbReference>
<keyword evidence="4 8" id="KW-0732">Signal</keyword>
<evidence type="ECO:0000313" key="10">
    <source>
        <dbReference type="EnsemblPlants" id="KQK17981"/>
    </source>
</evidence>
<name>I1GXZ9_BRADI</name>
<dbReference type="EnsemblPlants" id="KQK17981">
    <property type="protein sequence ID" value="KQK17981"/>
    <property type="gene ID" value="BRADI_1g37880v3"/>
</dbReference>
<dbReference type="GO" id="GO:0016788">
    <property type="term" value="F:hydrolase activity, acting on ester bonds"/>
    <property type="evidence" value="ECO:0007669"/>
    <property type="project" value="InterPro"/>
</dbReference>
<dbReference type="AlphaFoldDB" id="I1GXZ9"/>
<organism evidence="9">
    <name type="scientific">Brachypodium distachyon</name>
    <name type="common">Purple false brome</name>
    <name type="synonym">Trachynia distachya</name>
    <dbReference type="NCBI Taxonomy" id="15368"/>
    <lineage>
        <taxon>Eukaryota</taxon>
        <taxon>Viridiplantae</taxon>
        <taxon>Streptophyta</taxon>
        <taxon>Embryophyta</taxon>
        <taxon>Tracheophyta</taxon>
        <taxon>Spermatophyta</taxon>
        <taxon>Magnoliopsida</taxon>
        <taxon>Liliopsida</taxon>
        <taxon>Poales</taxon>
        <taxon>Poaceae</taxon>
        <taxon>BOP clade</taxon>
        <taxon>Pooideae</taxon>
        <taxon>Stipodae</taxon>
        <taxon>Brachypodieae</taxon>
        <taxon>Brachypodium</taxon>
    </lineage>
</organism>
<evidence type="ECO:0000256" key="6">
    <source>
        <dbReference type="ARBA" id="ARBA00022963"/>
    </source>
</evidence>
<gene>
    <name evidence="10" type="primary">LOC100835483</name>
    <name evidence="9" type="ORF">BRADI_1g37880v3</name>
</gene>
<dbReference type="Proteomes" id="UP000008810">
    <property type="component" value="Chromosome 1"/>
</dbReference>
<sequence>MAKLVVAFVACLCISTVLLTRCEEAAAAGSRSCRCHGGGRTAGTKGASMAKAMFVFGSSLVDNGNNNFLNSSGVRADYLPYGVDFPLGPSGRFSNGRNTIDALGDLLHLPHIPPFADPATSGRAALHGVNFASGGSGILDRTGKDTGEVLSLNQQITNFEVATLPDLRALLRGATTVKKSRRIKGRDFFDGCYLPKSLFVIGTGGNDYLLNYFSPAKSADARPQLSEFTRALVTKLSLHLQRLYALGARKFVVFSIQPMGCTPVVKASLNVTGVACVEPVNAAALLFNSELRSLVDAARLRMPGARFALVNSYKIIMDVIDHPTKHNMRETYRACCQTTSGVLCHRGGPVCRDRTKYVFFDGLHPTDVINARIARKGYGSESPEEAYPINVKKLAML</sequence>
<dbReference type="GO" id="GO:0016042">
    <property type="term" value="P:lipid catabolic process"/>
    <property type="evidence" value="ECO:0007669"/>
    <property type="project" value="UniProtKB-KW"/>
</dbReference>
<comment type="subcellular location">
    <subcellularLocation>
        <location evidence="1">Secreted</location>
    </subcellularLocation>
</comment>
<dbReference type="HOGENOM" id="CLU_015101_0_0_1"/>
<evidence type="ECO:0000256" key="5">
    <source>
        <dbReference type="ARBA" id="ARBA00022801"/>
    </source>
</evidence>
<dbReference type="Gramene" id="KQK17981">
    <property type="protein sequence ID" value="KQK17981"/>
    <property type="gene ID" value="BRADI_1g37880v3"/>
</dbReference>
<accession>I1GXZ9</accession>
<evidence type="ECO:0000256" key="2">
    <source>
        <dbReference type="ARBA" id="ARBA00008668"/>
    </source>
</evidence>
<protein>
    <recommendedName>
        <fullName evidence="12">GDSL esterase/lipase</fullName>
    </recommendedName>
</protein>
<keyword evidence="7" id="KW-0443">Lipid metabolism</keyword>
<dbReference type="CDD" id="cd01837">
    <property type="entry name" value="SGNH_plant_lipase_like"/>
    <property type="match status" value="1"/>
</dbReference>
<dbReference type="GeneID" id="100835483"/>
<feature type="signal peptide" evidence="8">
    <location>
        <begin position="1"/>
        <end position="27"/>
    </location>
</feature>
<proteinExistence type="inferred from homology"/>
<evidence type="ECO:0000256" key="7">
    <source>
        <dbReference type="ARBA" id="ARBA00023098"/>
    </source>
</evidence>
<dbReference type="SUPFAM" id="SSF52266">
    <property type="entry name" value="SGNH hydrolase"/>
    <property type="match status" value="1"/>
</dbReference>
<dbReference type="eggNOG" id="ENOG502QSH3">
    <property type="taxonomic scope" value="Eukaryota"/>
</dbReference>
<comment type="similarity">
    <text evidence="2">Belongs to the 'GDSL' lipolytic enzyme family.</text>
</comment>
<keyword evidence="6" id="KW-0442">Lipid degradation</keyword>
<reference evidence="9" key="2">
    <citation type="submission" date="2017-06" db="EMBL/GenBank/DDBJ databases">
        <title>WGS assembly of Brachypodium distachyon.</title>
        <authorList>
            <consortium name="The International Brachypodium Initiative"/>
            <person name="Lucas S."/>
            <person name="Harmon-Smith M."/>
            <person name="Lail K."/>
            <person name="Tice H."/>
            <person name="Grimwood J."/>
            <person name="Bruce D."/>
            <person name="Barry K."/>
            <person name="Shu S."/>
            <person name="Lindquist E."/>
            <person name="Wang M."/>
            <person name="Pitluck S."/>
            <person name="Vogel J.P."/>
            <person name="Garvin D.F."/>
            <person name="Mockler T.C."/>
            <person name="Schmutz J."/>
            <person name="Rokhsar D."/>
            <person name="Bevan M.W."/>
        </authorList>
    </citation>
    <scope>NUCLEOTIDE SEQUENCE</scope>
    <source>
        <strain evidence="9">Bd21</strain>
    </source>
</reference>
<evidence type="ECO:0000256" key="3">
    <source>
        <dbReference type="ARBA" id="ARBA00022525"/>
    </source>
</evidence>
<evidence type="ECO:0000256" key="1">
    <source>
        <dbReference type="ARBA" id="ARBA00004613"/>
    </source>
</evidence>